<name>A0ABQ6LFS7_9RHOB</name>
<dbReference type="PANTHER" id="PTHR43176:SF3">
    <property type="entry name" value="3-HYDROXYISOBUTYRYL-COA HYDROLASE, MITOCHONDRIAL"/>
    <property type="match status" value="1"/>
</dbReference>
<evidence type="ECO:0000313" key="6">
    <source>
        <dbReference type="Proteomes" id="UP001239909"/>
    </source>
</evidence>
<dbReference type="NCBIfam" id="NF004127">
    <property type="entry name" value="PRK05617.1"/>
    <property type="match status" value="1"/>
</dbReference>
<proteinExistence type="predicted"/>
<organism evidence="5 6">
    <name type="scientific">Paralimibaculum aggregatum</name>
    <dbReference type="NCBI Taxonomy" id="3036245"/>
    <lineage>
        <taxon>Bacteria</taxon>
        <taxon>Pseudomonadati</taxon>
        <taxon>Pseudomonadota</taxon>
        <taxon>Alphaproteobacteria</taxon>
        <taxon>Rhodobacterales</taxon>
        <taxon>Paracoccaceae</taxon>
        <taxon>Paralimibaculum</taxon>
    </lineage>
</organism>
<protein>
    <recommendedName>
        <fullName evidence="2">3-hydroxyisobutyryl-CoA hydrolase</fullName>
        <ecNumber evidence="2">3.1.2.4</ecNumber>
    </recommendedName>
</protein>
<evidence type="ECO:0000259" key="4">
    <source>
        <dbReference type="Pfam" id="PF16113"/>
    </source>
</evidence>
<dbReference type="RefSeq" id="WP_285669929.1">
    <property type="nucleotide sequence ID" value="NZ_BSYI01000003.1"/>
</dbReference>
<sequence length="351" mass="37728">MADVATEIRGRLGLITLNRPEALNALTHGMVGTLQALLDDWAADDRIGLVAIRGAGERAFCAGGDIRWLYETGRPGGEQGRATFGFYADEYRLNTRIKRYPKPYVALIDGIVMGGGVGVSIHAARRIAGDRTRFAMPETGIGLFPDVGGTWFLPRMPGETGMWIGLTGARLGPVDAVRAGVADHYLPSDRFDALIGALAALDPADPQALDRAIAAHAREPEGPSILAEHGARIDRLFAGDSVEAILAALAADGHDWSAAQRAAILARSPGSTRLAFRQIREGRTLDFEACMTLEYRLARFCMTRPDFYEGVRTTIIDKGERPAWSPATLAEADEAYVAPAFAPLGAEELTL</sequence>
<dbReference type="Pfam" id="PF16113">
    <property type="entry name" value="ECH_2"/>
    <property type="match status" value="1"/>
</dbReference>
<dbReference type="EC" id="3.1.2.4" evidence="2"/>
<dbReference type="EMBL" id="BSYI01000003">
    <property type="protein sequence ID" value="GMG81266.1"/>
    <property type="molecule type" value="Genomic_DNA"/>
</dbReference>
<feature type="domain" description="Enoyl-CoA hydratase/isomerase" evidence="4">
    <location>
        <begin position="13"/>
        <end position="341"/>
    </location>
</feature>
<gene>
    <name evidence="5" type="ORF">LNKW23_04790</name>
</gene>
<dbReference type="InterPro" id="IPR029045">
    <property type="entry name" value="ClpP/crotonase-like_dom_sf"/>
</dbReference>
<dbReference type="PANTHER" id="PTHR43176">
    <property type="entry name" value="3-HYDROXYISOBUTYRYL-COA HYDROLASE-RELATED"/>
    <property type="match status" value="1"/>
</dbReference>
<dbReference type="InterPro" id="IPR032259">
    <property type="entry name" value="HIBYL-CoA-H"/>
</dbReference>
<evidence type="ECO:0000256" key="2">
    <source>
        <dbReference type="ARBA" id="ARBA00011915"/>
    </source>
</evidence>
<dbReference type="Gene3D" id="3.90.226.10">
    <property type="entry name" value="2-enoyl-CoA Hydratase, Chain A, domain 1"/>
    <property type="match status" value="1"/>
</dbReference>
<dbReference type="InterPro" id="IPR045004">
    <property type="entry name" value="ECH_dom"/>
</dbReference>
<comment type="caution">
    <text evidence="5">The sequence shown here is derived from an EMBL/GenBank/DDBJ whole genome shotgun (WGS) entry which is preliminary data.</text>
</comment>
<keyword evidence="6" id="KW-1185">Reference proteome</keyword>
<dbReference type="SUPFAM" id="SSF52096">
    <property type="entry name" value="ClpP/crotonase"/>
    <property type="match status" value="1"/>
</dbReference>
<reference evidence="5 6" key="1">
    <citation type="submission" date="2023-04" db="EMBL/GenBank/DDBJ databases">
        <title>Marinoamorphus aggregata gen. nov., sp. Nov., isolate from tissue of brittle star Ophioplocus japonicus.</title>
        <authorList>
            <person name="Kawano K."/>
            <person name="Sawayama S."/>
            <person name="Nakagawa S."/>
        </authorList>
    </citation>
    <scope>NUCLEOTIDE SEQUENCE [LARGE SCALE GENOMIC DNA]</scope>
    <source>
        <strain evidence="5 6">NKW23</strain>
    </source>
</reference>
<evidence type="ECO:0000256" key="3">
    <source>
        <dbReference type="ARBA" id="ARBA00022801"/>
    </source>
</evidence>
<dbReference type="Proteomes" id="UP001239909">
    <property type="component" value="Unassembled WGS sequence"/>
</dbReference>
<evidence type="ECO:0000313" key="5">
    <source>
        <dbReference type="EMBL" id="GMG81266.1"/>
    </source>
</evidence>
<evidence type="ECO:0000256" key="1">
    <source>
        <dbReference type="ARBA" id="ARBA00001709"/>
    </source>
</evidence>
<keyword evidence="3" id="KW-0378">Hydrolase</keyword>
<comment type="catalytic activity">
    <reaction evidence="1">
        <text>3-hydroxy-2-methylpropanoyl-CoA + H2O = 3-hydroxy-2-methylpropanoate + CoA + H(+)</text>
        <dbReference type="Rhea" id="RHEA:20888"/>
        <dbReference type="ChEBI" id="CHEBI:11805"/>
        <dbReference type="ChEBI" id="CHEBI:15377"/>
        <dbReference type="ChEBI" id="CHEBI:15378"/>
        <dbReference type="ChEBI" id="CHEBI:57287"/>
        <dbReference type="ChEBI" id="CHEBI:57340"/>
        <dbReference type="EC" id="3.1.2.4"/>
    </reaction>
</comment>
<accession>A0ABQ6LFS7</accession>
<dbReference type="CDD" id="cd06558">
    <property type="entry name" value="crotonase-like"/>
    <property type="match status" value="1"/>
</dbReference>